<accession>A0A673ALT0</accession>
<sequence>MDVKQDTVESHVVILVTAGYDHTVKFWQVHAGMCGRTVHHQESASFTVTEDL</sequence>
<keyword evidence="2" id="KW-1185">Reference proteome</keyword>
<dbReference type="AlphaFoldDB" id="A0A673ALT0"/>
<dbReference type="InterPro" id="IPR015943">
    <property type="entry name" value="WD40/YVTN_repeat-like_dom_sf"/>
</dbReference>
<dbReference type="Gene3D" id="2.130.10.10">
    <property type="entry name" value="YVTN repeat-like/Quinoprotein amine dehydrogenase"/>
    <property type="match status" value="1"/>
</dbReference>
<organism evidence="1 2">
    <name type="scientific">Sphaeramia orbicularis</name>
    <name type="common">orbiculate cardinalfish</name>
    <dbReference type="NCBI Taxonomy" id="375764"/>
    <lineage>
        <taxon>Eukaryota</taxon>
        <taxon>Metazoa</taxon>
        <taxon>Chordata</taxon>
        <taxon>Craniata</taxon>
        <taxon>Vertebrata</taxon>
        <taxon>Euteleostomi</taxon>
        <taxon>Actinopterygii</taxon>
        <taxon>Neopterygii</taxon>
        <taxon>Teleostei</taxon>
        <taxon>Neoteleostei</taxon>
        <taxon>Acanthomorphata</taxon>
        <taxon>Gobiaria</taxon>
        <taxon>Kurtiformes</taxon>
        <taxon>Apogonoidei</taxon>
        <taxon>Apogonidae</taxon>
        <taxon>Apogoninae</taxon>
        <taxon>Sphaeramia</taxon>
    </lineage>
</organism>
<reference evidence="1" key="2">
    <citation type="submission" date="2025-08" db="UniProtKB">
        <authorList>
            <consortium name="Ensembl"/>
        </authorList>
    </citation>
    <scope>IDENTIFICATION</scope>
</reference>
<protein>
    <recommendedName>
        <fullName evidence="3">G protein beta subunit-like</fullName>
    </recommendedName>
</protein>
<dbReference type="Proteomes" id="UP000472271">
    <property type="component" value="Chromosome 9"/>
</dbReference>
<evidence type="ECO:0000313" key="2">
    <source>
        <dbReference type="Proteomes" id="UP000472271"/>
    </source>
</evidence>
<evidence type="ECO:0008006" key="3">
    <source>
        <dbReference type="Google" id="ProtNLM"/>
    </source>
</evidence>
<dbReference type="Ensembl" id="ENSSORT00005031165.1">
    <property type="protein sequence ID" value="ENSSORP00005030316.1"/>
    <property type="gene ID" value="ENSSORG00005014455.1"/>
</dbReference>
<dbReference type="InParanoid" id="A0A673ALT0"/>
<evidence type="ECO:0000313" key="1">
    <source>
        <dbReference type="Ensembl" id="ENSSORP00005030316.1"/>
    </source>
</evidence>
<reference evidence="1" key="1">
    <citation type="submission" date="2019-06" db="EMBL/GenBank/DDBJ databases">
        <authorList>
            <consortium name="Wellcome Sanger Institute Data Sharing"/>
        </authorList>
    </citation>
    <scope>NUCLEOTIDE SEQUENCE [LARGE SCALE GENOMIC DNA]</scope>
</reference>
<reference evidence="1" key="3">
    <citation type="submission" date="2025-09" db="UniProtKB">
        <authorList>
            <consortium name="Ensembl"/>
        </authorList>
    </citation>
    <scope>IDENTIFICATION</scope>
</reference>
<name>A0A673ALT0_9TELE</name>
<proteinExistence type="predicted"/>